<dbReference type="Proteomes" id="UP000184330">
    <property type="component" value="Unassembled WGS sequence"/>
</dbReference>
<proteinExistence type="predicted"/>
<evidence type="ECO:0000313" key="2">
    <source>
        <dbReference type="EMBL" id="CZR69403.1"/>
    </source>
</evidence>
<dbReference type="AlphaFoldDB" id="A0A1L7XWH7"/>
<dbReference type="SUPFAM" id="SSF52047">
    <property type="entry name" value="RNI-like"/>
    <property type="match status" value="1"/>
</dbReference>
<gene>
    <name evidence="2" type="ORF">PAC_19303</name>
</gene>
<dbReference type="InterPro" id="IPR032675">
    <property type="entry name" value="LRR_dom_sf"/>
</dbReference>
<keyword evidence="3" id="KW-1185">Reference proteome</keyword>
<protein>
    <submittedName>
        <fullName evidence="2">Uncharacterized protein</fullName>
    </submittedName>
</protein>
<dbReference type="EMBL" id="FJOG01000070">
    <property type="protein sequence ID" value="CZR69403.1"/>
    <property type="molecule type" value="Genomic_DNA"/>
</dbReference>
<dbReference type="OrthoDB" id="3945550at2759"/>
<accession>A0A1L7XWH7</accession>
<reference evidence="2 3" key="1">
    <citation type="submission" date="2016-03" db="EMBL/GenBank/DDBJ databases">
        <authorList>
            <person name="Ploux O."/>
        </authorList>
    </citation>
    <scope>NUCLEOTIDE SEQUENCE [LARGE SCALE GENOMIC DNA]</scope>
    <source>
        <strain evidence="2 3">UAMH 11012</strain>
    </source>
</reference>
<evidence type="ECO:0000313" key="3">
    <source>
        <dbReference type="Proteomes" id="UP000184330"/>
    </source>
</evidence>
<dbReference type="STRING" id="576137.A0A1L7XWH7"/>
<feature type="chain" id="PRO_5012046935" evidence="1">
    <location>
        <begin position="23"/>
        <end position="524"/>
    </location>
</feature>
<keyword evidence="1" id="KW-0732">Signal</keyword>
<sequence>MFSFPLPALLCAFCLLSQPCQAILRCLPDNSSLNPIIDDLFEDCGYEGPLPYIGDPPDSPFYQTTTFDFSSKDKARSSHYQLTFLLSERANGKGWHADKNDAKHVTIKGREWYGLLPLVEHCFGKLGGLETVKWEMREPITEPILRALEERNPRVKIYYEFTSLKQGMGSYMDSGPTWALANSSSLYSLTAHLDYGYHENYEGMDFLFAALSNASNLRELDIDIGNYGCESSIATPAWAWRRKKEDWDVLWEEYMQKDDDENPPPRPARLEDDGRTNLDAWLEVMDWSKLHTLELSYPSNITLQKLKGDTLPSLTNLSLSINDGYRNAQPNEVLSFINSTAQPLRSLSVQEQHMIVGDPLLEMLIASPNLTQELLHFAYRDSQESIFFLREKLISKFLLSAPKLQHLDIELRRNVNMSLESGLFKDLIDNPILKKLTLRFPSPDRHFEGMRYDDELELQYSEMRQKYIKEKDDGDEPDPLINYDTALALFKEMRAKKRRAELEELDFFVGIGRIGIIGGCWGSI</sequence>
<dbReference type="Gene3D" id="3.80.10.10">
    <property type="entry name" value="Ribonuclease Inhibitor"/>
    <property type="match status" value="1"/>
</dbReference>
<organism evidence="2 3">
    <name type="scientific">Phialocephala subalpina</name>
    <dbReference type="NCBI Taxonomy" id="576137"/>
    <lineage>
        <taxon>Eukaryota</taxon>
        <taxon>Fungi</taxon>
        <taxon>Dikarya</taxon>
        <taxon>Ascomycota</taxon>
        <taxon>Pezizomycotina</taxon>
        <taxon>Leotiomycetes</taxon>
        <taxon>Helotiales</taxon>
        <taxon>Mollisiaceae</taxon>
        <taxon>Phialocephala</taxon>
        <taxon>Phialocephala fortinii species complex</taxon>
    </lineage>
</organism>
<name>A0A1L7XWH7_9HELO</name>
<evidence type="ECO:0000256" key="1">
    <source>
        <dbReference type="SAM" id="SignalP"/>
    </source>
</evidence>
<feature type="signal peptide" evidence="1">
    <location>
        <begin position="1"/>
        <end position="22"/>
    </location>
</feature>